<gene>
    <name evidence="1" type="ORF">TNIN_387961</name>
</gene>
<proteinExistence type="predicted"/>
<dbReference type="Proteomes" id="UP000886998">
    <property type="component" value="Unassembled WGS sequence"/>
</dbReference>
<reference evidence="1" key="1">
    <citation type="submission" date="2020-08" db="EMBL/GenBank/DDBJ databases">
        <title>Multicomponent nature underlies the extraordinary mechanical properties of spider dragline silk.</title>
        <authorList>
            <person name="Kono N."/>
            <person name="Nakamura H."/>
            <person name="Mori M."/>
            <person name="Yoshida Y."/>
            <person name="Ohtoshi R."/>
            <person name="Malay A.D."/>
            <person name="Moran D.A.P."/>
            <person name="Tomita M."/>
            <person name="Numata K."/>
            <person name="Arakawa K."/>
        </authorList>
    </citation>
    <scope>NUCLEOTIDE SEQUENCE</scope>
</reference>
<protein>
    <submittedName>
        <fullName evidence="1">Uncharacterized protein</fullName>
    </submittedName>
</protein>
<name>A0A8X6XBS8_9ARAC</name>
<feature type="non-terminal residue" evidence="1">
    <location>
        <position position="67"/>
    </location>
</feature>
<evidence type="ECO:0000313" key="2">
    <source>
        <dbReference type="Proteomes" id="UP000886998"/>
    </source>
</evidence>
<organism evidence="1 2">
    <name type="scientific">Trichonephila inaurata madagascariensis</name>
    <dbReference type="NCBI Taxonomy" id="2747483"/>
    <lineage>
        <taxon>Eukaryota</taxon>
        <taxon>Metazoa</taxon>
        <taxon>Ecdysozoa</taxon>
        <taxon>Arthropoda</taxon>
        <taxon>Chelicerata</taxon>
        <taxon>Arachnida</taxon>
        <taxon>Araneae</taxon>
        <taxon>Araneomorphae</taxon>
        <taxon>Entelegynae</taxon>
        <taxon>Araneoidea</taxon>
        <taxon>Nephilidae</taxon>
        <taxon>Trichonephila</taxon>
        <taxon>Trichonephila inaurata</taxon>
    </lineage>
</organism>
<keyword evidence="2" id="KW-1185">Reference proteome</keyword>
<evidence type="ECO:0000313" key="1">
    <source>
        <dbReference type="EMBL" id="GFY50828.1"/>
    </source>
</evidence>
<comment type="caution">
    <text evidence="1">The sequence shown here is derived from an EMBL/GenBank/DDBJ whole genome shotgun (WGS) entry which is preliminary data.</text>
</comment>
<dbReference type="EMBL" id="BMAV01007745">
    <property type="protein sequence ID" value="GFY50828.1"/>
    <property type="molecule type" value="Genomic_DNA"/>
</dbReference>
<dbReference type="AlphaFoldDB" id="A0A8X6XBS8"/>
<sequence>MEKTDLWLFTEEHLFNTPSRGLIDETNKSFCRKQDANFIQEMGGSLEAYPFWFKYVCRFHKSSLLSE</sequence>
<accession>A0A8X6XBS8</accession>